<accession>A0ABY5SC49</accession>
<feature type="compositionally biased region" description="Basic and acidic residues" evidence="1">
    <location>
        <begin position="353"/>
        <end position="368"/>
    </location>
</feature>
<keyword evidence="5" id="KW-1185">Reference proteome</keyword>
<feature type="domain" description="Glucose/Sorbosone dehydrogenase" evidence="3">
    <location>
        <begin position="56"/>
        <end position="354"/>
    </location>
</feature>
<dbReference type="PANTHER" id="PTHR19328">
    <property type="entry name" value="HEDGEHOG-INTERACTING PROTEIN"/>
    <property type="match status" value="1"/>
</dbReference>
<evidence type="ECO:0000256" key="1">
    <source>
        <dbReference type="SAM" id="MobiDB-lite"/>
    </source>
</evidence>
<dbReference type="RefSeq" id="WP_258387163.1">
    <property type="nucleotide sequence ID" value="NZ_CP091430.1"/>
</dbReference>
<dbReference type="InterPro" id="IPR011041">
    <property type="entry name" value="Quinoprot_gluc/sorb_DH_b-prop"/>
</dbReference>
<evidence type="ECO:0000256" key="2">
    <source>
        <dbReference type="SAM" id="SignalP"/>
    </source>
</evidence>
<evidence type="ECO:0000313" key="4">
    <source>
        <dbReference type="EMBL" id="UVI31100.1"/>
    </source>
</evidence>
<organism evidence="4 5">
    <name type="scientific">Paenibacillus spongiae</name>
    <dbReference type="NCBI Taxonomy" id="2909671"/>
    <lineage>
        <taxon>Bacteria</taxon>
        <taxon>Bacillati</taxon>
        <taxon>Bacillota</taxon>
        <taxon>Bacilli</taxon>
        <taxon>Bacillales</taxon>
        <taxon>Paenibacillaceae</taxon>
        <taxon>Paenibacillus</taxon>
    </lineage>
</organism>
<dbReference type="Proteomes" id="UP001057877">
    <property type="component" value="Chromosome"/>
</dbReference>
<gene>
    <name evidence="4" type="ORF">L1F29_04440</name>
</gene>
<evidence type="ECO:0000313" key="5">
    <source>
        <dbReference type="Proteomes" id="UP001057877"/>
    </source>
</evidence>
<sequence>MNRVMMIAMIAVLLLVGAACTSSQKKEVLPVDVGSGDAVTKEGSDTPGYEMVAERLKSPWAIDFAGDTIYVSEREGTIAKIAEGKLIRQQVRLNKPVKQIGEGGFLGFVLAPDYDKTKQAYAYHTYEEEGNEYNRIVVLEEASNGDSWTEKKTLLERIPGASVHNGGRLAIGPDNHLYITTGDASHEKLAQDRTSLAGKILRMSLDGTIPADNPFPDSLVYSYGHRNPQGLAWNSKGELISSEHGPSSIPGGHDELNRIEAGGNYGWPDIVGDETKKGMITPMFHTGSDTLAPSGIAVNELGEILVTGLRGQSLVRFSPDASSSQVMVTSEGRLRDVKIQGGSVYVITNNTDGRGKPGEKDDRLLRLK</sequence>
<dbReference type="PROSITE" id="PS51257">
    <property type="entry name" value="PROKAR_LIPOPROTEIN"/>
    <property type="match status" value="1"/>
</dbReference>
<reference evidence="4" key="1">
    <citation type="submission" date="2022-01" db="EMBL/GenBank/DDBJ databases">
        <title>Paenibacillus spongiae sp. nov., isolated from marine sponge.</title>
        <authorList>
            <person name="Li Z."/>
            <person name="Zhang M."/>
        </authorList>
    </citation>
    <scope>NUCLEOTIDE SEQUENCE</scope>
    <source>
        <strain evidence="4">PHS-Z3</strain>
    </source>
</reference>
<dbReference type="PANTHER" id="PTHR19328:SF13">
    <property type="entry name" value="HIPL1 PROTEIN"/>
    <property type="match status" value="1"/>
</dbReference>
<dbReference type="SUPFAM" id="SSF50952">
    <property type="entry name" value="Soluble quinoprotein glucose dehydrogenase"/>
    <property type="match status" value="1"/>
</dbReference>
<proteinExistence type="predicted"/>
<evidence type="ECO:0000259" key="3">
    <source>
        <dbReference type="Pfam" id="PF07995"/>
    </source>
</evidence>
<protein>
    <submittedName>
        <fullName evidence="4">PQQ-dependent sugar dehydrogenase</fullName>
    </submittedName>
</protein>
<dbReference type="InterPro" id="IPR012938">
    <property type="entry name" value="Glc/Sorbosone_DH"/>
</dbReference>
<name>A0ABY5SC49_9BACL</name>
<feature type="region of interest" description="Disordered" evidence="1">
    <location>
        <begin position="349"/>
        <end position="368"/>
    </location>
</feature>
<feature type="signal peptide" evidence="2">
    <location>
        <begin position="1"/>
        <end position="25"/>
    </location>
</feature>
<dbReference type="InterPro" id="IPR011042">
    <property type="entry name" value="6-blade_b-propeller_TolB-like"/>
</dbReference>
<feature type="chain" id="PRO_5046682798" evidence="2">
    <location>
        <begin position="26"/>
        <end position="368"/>
    </location>
</feature>
<keyword evidence="2" id="KW-0732">Signal</keyword>
<dbReference type="Gene3D" id="2.120.10.30">
    <property type="entry name" value="TolB, C-terminal domain"/>
    <property type="match status" value="1"/>
</dbReference>
<dbReference type="EMBL" id="CP091430">
    <property type="protein sequence ID" value="UVI31100.1"/>
    <property type="molecule type" value="Genomic_DNA"/>
</dbReference>
<dbReference type="Pfam" id="PF07995">
    <property type="entry name" value="GSDH"/>
    <property type="match status" value="1"/>
</dbReference>